<feature type="non-terminal residue" evidence="1">
    <location>
        <position position="1"/>
    </location>
</feature>
<gene>
    <name evidence="1" type="ORF">SPELUC_LOCUS16673</name>
</gene>
<evidence type="ECO:0000313" key="2">
    <source>
        <dbReference type="Proteomes" id="UP000789366"/>
    </source>
</evidence>
<protein>
    <submittedName>
        <fullName evidence="1">18205_t:CDS:1</fullName>
    </submittedName>
</protein>
<proteinExistence type="predicted"/>
<feature type="non-terminal residue" evidence="1">
    <location>
        <position position="62"/>
    </location>
</feature>
<reference evidence="1" key="1">
    <citation type="submission" date="2021-06" db="EMBL/GenBank/DDBJ databases">
        <authorList>
            <person name="Kallberg Y."/>
            <person name="Tangrot J."/>
            <person name="Rosling A."/>
        </authorList>
    </citation>
    <scope>NUCLEOTIDE SEQUENCE</scope>
    <source>
        <strain evidence="1">28 12/20/2015</strain>
    </source>
</reference>
<evidence type="ECO:0000313" key="1">
    <source>
        <dbReference type="EMBL" id="CAG8784582.1"/>
    </source>
</evidence>
<organism evidence="1 2">
    <name type="scientific">Cetraspora pellucida</name>
    <dbReference type="NCBI Taxonomy" id="1433469"/>
    <lineage>
        <taxon>Eukaryota</taxon>
        <taxon>Fungi</taxon>
        <taxon>Fungi incertae sedis</taxon>
        <taxon>Mucoromycota</taxon>
        <taxon>Glomeromycotina</taxon>
        <taxon>Glomeromycetes</taxon>
        <taxon>Diversisporales</taxon>
        <taxon>Gigasporaceae</taxon>
        <taxon>Cetraspora</taxon>
    </lineage>
</organism>
<accession>A0ACA9RAZ6</accession>
<keyword evidence="2" id="KW-1185">Reference proteome</keyword>
<dbReference type="Proteomes" id="UP000789366">
    <property type="component" value="Unassembled WGS sequence"/>
</dbReference>
<name>A0ACA9RAZ6_9GLOM</name>
<dbReference type="EMBL" id="CAJVPW010063334">
    <property type="protein sequence ID" value="CAG8784582.1"/>
    <property type="molecule type" value="Genomic_DNA"/>
</dbReference>
<sequence>RRILGRRCDWEPEFTKNIQKEGAKWIAPKNCAALDLLKNSYKKTEEPFMSMSLPELDITLDG</sequence>
<comment type="caution">
    <text evidence="1">The sequence shown here is derived from an EMBL/GenBank/DDBJ whole genome shotgun (WGS) entry which is preliminary data.</text>
</comment>